<proteinExistence type="predicted"/>
<keyword evidence="3" id="KW-1185">Reference proteome</keyword>
<evidence type="ECO:0000256" key="1">
    <source>
        <dbReference type="SAM" id="MobiDB-lite"/>
    </source>
</evidence>
<evidence type="ECO:0000313" key="3">
    <source>
        <dbReference type="Proteomes" id="UP000059680"/>
    </source>
</evidence>
<organism evidence="2 3">
    <name type="scientific">Oryza sativa subsp. japonica</name>
    <name type="common">Rice</name>
    <dbReference type="NCBI Taxonomy" id="39947"/>
    <lineage>
        <taxon>Eukaryota</taxon>
        <taxon>Viridiplantae</taxon>
        <taxon>Streptophyta</taxon>
        <taxon>Embryophyta</taxon>
        <taxon>Tracheophyta</taxon>
        <taxon>Spermatophyta</taxon>
        <taxon>Magnoliopsida</taxon>
        <taxon>Liliopsida</taxon>
        <taxon>Poales</taxon>
        <taxon>Poaceae</taxon>
        <taxon>BOP clade</taxon>
        <taxon>Oryzoideae</taxon>
        <taxon>Oryzeae</taxon>
        <taxon>Oryzinae</taxon>
        <taxon>Oryza</taxon>
        <taxon>Oryza sativa</taxon>
    </lineage>
</organism>
<dbReference type="InParanoid" id="A0A0P0WWW2"/>
<sequence>LSLFPRDPRFLLPLSLLSRSDAALLFSFHHDGVAEWSSSPSGDDGGAVGQSSCRVERQPERRQRRGSRAEQRRGLVLAGATAAKSAAQ</sequence>
<dbReference type="AlphaFoldDB" id="A0A0P0WWW2"/>
<feature type="region of interest" description="Disordered" evidence="1">
    <location>
        <begin position="35"/>
        <end position="88"/>
    </location>
</feature>
<gene>
    <name evidence="2" type="ordered locus">Os06g0487380</name>
    <name evidence="2" type="ORF">OSNPB_060487380</name>
</gene>
<evidence type="ECO:0000313" key="2">
    <source>
        <dbReference type="EMBL" id="BAS97838.1"/>
    </source>
</evidence>
<feature type="compositionally biased region" description="Basic and acidic residues" evidence="1">
    <location>
        <begin position="54"/>
        <end position="73"/>
    </location>
</feature>
<feature type="non-terminal residue" evidence="2">
    <location>
        <position position="1"/>
    </location>
</feature>
<name>A0A0P0WWW2_ORYSJ</name>
<reference evidence="3" key="1">
    <citation type="journal article" date="2005" name="Nature">
        <title>The map-based sequence of the rice genome.</title>
        <authorList>
            <consortium name="International rice genome sequencing project (IRGSP)"/>
            <person name="Matsumoto T."/>
            <person name="Wu J."/>
            <person name="Kanamori H."/>
            <person name="Katayose Y."/>
            <person name="Fujisawa M."/>
            <person name="Namiki N."/>
            <person name="Mizuno H."/>
            <person name="Yamamoto K."/>
            <person name="Antonio B.A."/>
            <person name="Baba T."/>
            <person name="Sakata K."/>
            <person name="Nagamura Y."/>
            <person name="Aoki H."/>
            <person name="Arikawa K."/>
            <person name="Arita K."/>
            <person name="Bito T."/>
            <person name="Chiden Y."/>
            <person name="Fujitsuka N."/>
            <person name="Fukunaka R."/>
            <person name="Hamada M."/>
            <person name="Harada C."/>
            <person name="Hayashi A."/>
            <person name="Hijishita S."/>
            <person name="Honda M."/>
            <person name="Hosokawa S."/>
            <person name="Ichikawa Y."/>
            <person name="Idonuma A."/>
            <person name="Iijima M."/>
            <person name="Ikeda M."/>
            <person name="Ikeno M."/>
            <person name="Ito K."/>
            <person name="Ito S."/>
            <person name="Ito T."/>
            <person name="Ito Y."/>
            <person name="Ito Y."/>
            <person name="Iwabuchi A."/>
            <person name="Kamiya K."/>
            <person name="Karasawa W."/>
            <person name="Kurita K."/>
            <person name="Katagiri S."/>
            <person name="Kikuta A."/>
            <person name="Kobayashi H."/>
            <person name="Kobayashi N."/>
            <person name="Machita K."/>
            <person name="Maehara T."/>
            <person name="Masukawa M."/>
            <person name="Mizubayashi T."/>
            <person name="Mukai Y."/>
            <person name="Nagasaki H."/>
            <person name="Nagata Y."/>
            <person name="Naito S."/>
            <person name="Nakashima M."/>
            <person name="Nakama Y."/>
            <person name="Nakamichi Y."/>
            <person name="Nakamura M."/>
            <person name="Meguro A."/>
            <person name="Negishi M."/>
            <person name="Ohta I."/>
            <person name="Ohta T."/>
            <person name="Okamoto M."/>
            <person name="Ono N."/>
            <person name="Saji S."/>
            <person name="Sakaguchi M."/>
            <person name="Sakai K."/>
            <person name="Shibata M."/>
            <person name="Shimokawa T."/>
            <person name="Song J."/>
            <person name="Takazaki Y."/>
            <person name="Terasawa K."/>
            <person name="Tsugane M."/>
            <person name="Tsuji K."/>
            <person name="Ueda S."/>
            <person name="Waki K."/>
            <person name="Yamagata H."/>
            <person name="Yamamoto M."/>
            <person name="Yamamoto S."/>
            <person name="Yamane H."/>
            <person name="Yoshiki S."/>
            <person name="Yoshihara R."/>
            <person name="Yukawa K."/>
            <person name="Zhong H."/>
            <person name="Yano M."/>
            <person name="Yuan Q."/>
            <person name="Ouyang S."/>
            <person name="Liu J."/>
            <person name="Jones K.M."/>
            <person name="Gansberger K."/>
            <person name="Moffat K."/>
            <person name="Hill J."/>
            <person name="Bera J."/>
            <person name="Fadrosh D."/>
            <person name="Jin S."/>
            <person name="Johri S."/>
            <person name="Kim M."/>
            <person name="Overton L."/>
            <person name="Reardon M."/>
            <person name="Tsitrin T."/>
            <person name="Vuong H."/>
            <person name="Weaver B."/>
            <person name="Ciecko A."/>
            <person name="Tallon L."/>
            <person name="Jackson J."/>
            <person name="Pai G."/>
            <person name="Aken S.V."/>
            <person name="Utterback T."/>
            <person name="Reidmuller S."/>
            <person name="Feldblyum T."/>
            <person name="Hsiao J."/>
            <person name="Zismann V."/>
            <person name="Iobst S."/>
            <person name="de Vazeille A.R."/>
            <person name="Buell C.R."/>
            <person name="Ying K."/>
            <person name="Li Y."/>
            <person name="Lu T."/>
            <person name="Huang Y."/>
            <person name="Zhao Q."/>
            <person name="Feng Q."/>
            <person name="Zhang L."/>
            <person name="Zhu J."/>
            <person name="Weng Q."/>
            <person name="Mu J."/>
            <person name="Lu Y."/>
            <person name="Fan D."/>
            <person name="Liu Y."/>
            <person name="Guan J."/>
            <person name="Zhang Y."/>
            <person name="Yu S."/>
            <person name="Liu X."/>
            <person name="Zhang Y."/>
            <person name="Hong G."/>
            <person name="Han B."/>
            <person name="Choisne N."/>
            <person name="Demange N."/>
            <person name="Orjeda G."/>
            <person name="Samain S."/>
            <person name="Cattolico L."/>
            <person name="Pelletier E."/>
            <person name="Couloux A."/>
            <person name="Segurens B."/>
            <person name="Wincker P."/>
            <person name="D'Hont A."/>
            <person name="Scarpelli C."/>
            <person name="Weissenbach J."/>
            <person name="Salanoubat M."/>
            <person name="Quetier F."/>
            <person name="Yu Y."/>
            <person name="Kim H.R."/>
            <person name="Rambo T."/>
            <person name="Currie J."/>
            <person name="Collura K."/>
            <person name="Luo M."/>
            <person name="Yang T."/>
            <person name="Ammiraju J.S.S."/>
            <person name="Engler F."/>
            <person name="Soderlund C."/>
            <person name="Wing R.A."/>
            <person name="Palmer L.E."/>
            <person name="de la Bastide M."/>
            <person name="Spiegel L."/>
            <person name="Nascimento L."/>
            <person name="Zutavern T."/>
            <person name="O'Shaughnessy A."/>
            <person name="Dike S."/>
            <person name="Dedhia N."/>
            <person name="Preston R."/>
            <person name="Balija V."/>
            <person name="McCombie W.R."/>
            <person name="Chow T."/>
            <person name="Chen H."/>
            <person name="Chung M."/>
            <person name="Chen C."/>
            <person name="Shaw J."/>
            <person name="Wu H."/>
            <person name="Hsiao K."/>
            <person name="Chao Y."/>
            <person name="Chu M."/>
            <person name="Cheng C."/>
            <person name="Hour A."/>
            <person name="Lee P."/>
            <person name="Lin S."/>
            <person name="Lin Y."/>
            <person name="Liou J."/>
            <person name="Liu S."/>
            <person name="Hsing Y."/>
            <person name="Raghuvanshi S."/>
            <person name="Mohanty A."/>
            <person name="Bharti A.K."/>
            <person name="Gaur A."/>
            <person name="Gupta V."/>
            <person name="Kumar D."/>
            <person name="Ravi V."/>
            <person name="Vij S."/>
            <person name="Kapur A."/>
            <person name="Khurana P."/>
            <person name="Khurana P."/>
            <person name="Khurana J.P."/>
            <person name="Tyagi A.K."/>
            <person name="Gaikwad K."/>
            <person name="Singh A."/>
            <person name="Dalal V."/>
            <person name="Srivastava S."/>
            <person name="Dixit A."/>
            <person name="Pal A.K."/>
            <person name="Ghazi I.A."/>
            <person name="Yadav M."/>
            <person name="Pandit A."/>
            <person name="Bhargava A."/>
            <person name="Sureshbabu K."/>
            <person name="Batra K."/>
            <person name="Sharma T.R."/>
            <person name="Mohapatra T."/>
            <person name="Singh N.K."/>
            <person name="Messing J."/>
            <person name="Nelson A.B."/>
            <person name="Fuks G."/>
            <person name="Kavchok S."/>
            <person name="Keizer G."/>
            <person name="Linton E."/>
            <person name="Llaca V."/>
            <person name="Song R."/>
            <person name="Tanyolac B."/>
            <person name="Young S."/>
            <person name="Ho-Il K."/>
            <person name="Hahn J.H."/>
            <person name="Sangsakoo G."/>
            <person name="Vanavichit A."/>
            <person name="de Mattos Luiz.A.T."/>
            <person name="Zimmer P.D."/>
            <person name="Malone G."/>
            <person name="Dellagostin O."/>
            <person name="de Oliveira A.C."/>
            <person name="Bevan M."/>
            <person name="Bancroft I."/>
            <person name="Minx P."/>
            <person name="Cordum H."/>
            <person name="Wilson R."/>
            <person name="Cheng Z."/>
            <person name="Jin W."/>
            <person name="Jiang J."/>
            <person name="Leong S.A."/>
            <person name="Iwama H."/>
            <person name="Gojobori T."/>
            <person name="Itoh T."/>
            <person name="Niimura Y."/>
            <person name="Fujii Y."/>
            <person name="Habara T."/>
            <person name="Sakai H."/>
            <person name="Sato Y."/>
            <person name="Wilson G."/>
            <person name="Kumar K."/>
            <person name="McCouch S."/>
            <person name="Juretic N."/>
            <person name="Hoen D."/>
            <person name="Wright S."/>
            <person name="Bruskiewich R."/>
            <person name="Bureau T."/>
            <person name="Miyao A."/>
            <person name="Hirochika H."/>
            <person name="Nishikawa T."/>
            <person name="Kadowaki K."/>
            <person name="Sugiura M."/>
            <person name="Burr B."/>
            <person name="Sasaki T."/>
        </authorList>
    </citation>
    <scope>NUCLEOTIDE SEQUENCE [LARGE SCALE GENOMIC DNA]</scope>
    <source>
        <strain evidence="3">cv. Nipponbare</strain>
    </source>
</reference>
<reference evidence="2 3" key="2">
    <citation type="journal article" date="2013" name="Plant Cell Physiol.">
        <title>Rice Annotation Project Database (RAP-DB): an integrative and interactive database for rice genomics.</title>
        <authorList>
            <person name="Sakai H."/>
            <person name="Lee S.S."/>
            <person name="Tanaka T."/>
            <person name="Numa H."/>
            <person name="Kim J."/>
            <person name="Kawahara Y."/>
            <person name="Wakimoto H."/>
            <person name="Yang C.C."/>
            <person name="Iwamoto M."/>
            <person name="Abe T."/>
            <person name="Yamada Y."/>
            <person name="Muto A."/>
            <person name="Inokuchi H."/>
            <person name="Ikemura T."/>
            <person name="Matsumoto T."/>
            <person name="Sasaki T."/>
            <person name="Itoh T."/>
        </authorList>
    </citation>
    <scope>NUCLEOTIDE SEQUENCE [LARGE SCALE GENOMIC DNA]</scope>
    <source>
        <strain evidence="3">cv. Nipponbare</strain>
    </source>
</reference>
<accession>A0A0P0WWW2</accession>
<dbReference type="PaxDb" id="39947-A0A0P0WWW2"/>
<dbReference type="Proteomes" id="UP000059680">
    <property type="component" value="Chromosome 6"/>
</dbReference>
<dbReference type="EMBL" id="AP014962">
    <property type="protein sequence ID" value="BAS97838.1"/>
    <property type="molecule type" value="Genomic_DNA"/>
</dbReference>
<dbReference type="Gramene" id="Os06t0487380-01">
    <property type="protein sequence ID" value="Os06t0487380-01"/>
    <property type="gene ID" value="Os06g0487380"/>
</dbReference>
<protein>
    <submittedName>
        <fullName evidence="2">Os06g0487380 protein</fullName>
    </submittedName>
</protein>
<reference evidence="2 3" key="3">
    <citation type="journal article" date="2013" name="Rice">
        <title>Improvement of the Oryza sativa Nipponbare reference genome using next generation sequence and optical map data.</title>
        <authorList>
            <person name="Kawahara Y."/>
            <person name="de la Bastide M."/>
            <person name="Hamilton J.P."/>
            <person name="Kanamori H."/>
            <person name="McCombie W.R."/>
            <person name="Ouyang S."/>
            <person name="Schwartz D.C."/>
            <person name="Tanaka T."/>
            <person name="Wu J."/>
            <person name="Zhou S."/>
            <person name="Childs K.L."/>
            <person name="Davidson R.M."/>
            <person name="Lin H."/>
            <person name="Quesada-Ocampo L."/>
            <person name="Vaillancourt B."/>
            <person name="Sakai H."/>
            <person name="Lee S.S."/>
            <person name="Kim J."/>
            <person name="Numa H."/>
            <person name="Itoh T."/>
            <person name="Buell C.R."/>
            <person name="Matsumoto T."/>
        </authorList>
    </citation>
    <scope>NUCLEOTIDE SEQUENCE [LARGE SCALE GENOMIC DNA]</scope>
    <source>
        <strain evidence="3">cv. Nipponbare</strain>
    </source>
</reference>